<dbReference type="InterPro" id="IPR053008">
    <property type="entry name" value="Phomopsin_biosynth_assoc"/>
</dbReference>
<dbReference type="OrthoDB" id="3501153at2759"/>
<keyword evidence="1" id="KW-0472">Membrane</keyword>
<proteinExistence type="predicted"/>
<dbReference type="PANTHER" id="PTHR35896:SF3">
    <property type="entry name" value="MAJOR FACILITATOR SUPERFAMILY TRANSPORTER"/>
    <property type="match status" value="1"/>
</dbReference>
<name>A0A1L7XRL3_9HELO</name>
<sequence length="207" mass="23722">MIAISGLSQFSGQNSKFPNVEKVALSDGYAKLEADGNHGPKDLNLEMPKNRIPWPMVSILVIAWAYTIITVYTFSFQQGRRCYSSVETGTPTTDSYNCSNSSVEARRKGCVFDITNRGWFPPACYDKELTAEEGIQMIERESYEAGEGPNPLLVTQELHLWHCAFQWRKYHRAVERERLIDSYMSDYNDTRHCSKILDCTRSTKERL</sequence>
<accession>A0A1L7XRL3</accession>
<gene>
    <name evidence="2" type="ORF">PAC_17544</name>
</gene>
<keyword evidence="3" id="KW-1185">Reference proteome</keyword>
<dbReference type="PANTHER" id="PTHR35896">
    <property type="entry name" value="IG-LIKE DOMAIN-CONTAINING PROTEIN"/>
    <property type="match status" value="1"/>
</dbReference>
<protein>
    <submittedName>
        <fullName evidence="2">Uncharacterized protein</fullName>
    </submittedName>
</protein>
<keyword evidence="1" id="KW-1133">Transmembrane helix</keyword>
<evidence type="ECO:0000256" key="1">
    <source>
        <dbReference type="SAM" id="Phobius"/>
    </source>
</evidence>
<evidence type="ECO:0000313" key="2">
    <source>
        <dbReference type="EMBL" id="CZR67645.1"/>
    </source>
</evidence>
<evidence type="ECO:0000313" key="3">
    <source>
        <dbReference type="Proteomes" id="UP000184330"/>
    </source>
</evidence>
<keyword evidence="1" id="KW-0812">Transmembrane</keyword>
<dbReference type="STRING" id="576137.A0A1L7XRL3"/>
<dbReference type="AlphaFoldDB" id="A0A1L7XRL3"/>
<feature type="transmembrane region" description="Helical" evidence="1">
    <location>
        <begin position="52"/>
        <end position="74"/>
    </location>
</feature>
<reference evidence="2 3" key="1">
    <citation type="submission" date="2016-03" db="EMBL/GenBank/DDBJ databases">
        <authorList>
            <person name="Ploux O."/>
        </authorList>
    </citation>
    <scope>NUCLEOTIDE SEQUENCE [LARGE SCALE GENOMIC DNA]</scope>
    <source>
        <strain evidence="2 3">UAMH 11012</strain>
    </source>
</reference>
<dbReference type="Proteomes" id="UP000184330">
    <property type="component" value="Unassembled WGS sequence"/>
</dbReference>
<dbReference type="EMBL" id="FJOG01000046">
    <property type="protein sequence ID" value="CZR67645.1"/>
    <property type="molecule type" value="Genomic_DNA"/>
</dbReference>
<organism evidence="2 3">
    <name type="scientific">Phialocephala subalpina</name>
    <dbReference type="NCBI Taxonomy" id="576137"/>
    <lineage>
        <taxon>Eukaryota</taxon>
        <taxon>Fungi</taxon>
        <taxon>Dikarya</taxon>
        <taxon>Ascomycota</taxon>
        <taxon>Pezizomycotina</taxon>
        <taxon>Leotiomycetes</taxon>
        <taxon>Helotiales</taxon>
        <taxon>Mollisiaceae</taxon>
        <taxon>Phialocephala</taxon>
        <taxon>Phialocephala fortinii species complex</taxon>
    </lineage>
</organism>